<proteinExistence type="inferred from homology"/>
<sequence>MSTSVSIYEAKTHLSRLVSRAEHGEEFVLTRSGRPVARLVALEQRTTRRTPGALRDRIVIAEDFDDFSDADWYGA</sequence>
<dbReference type="InterPro" id="IPR036165">
    <property type="entry name" value="YefM-like_sf"/>
</dbReference>
<dbReference type="InterPro" id="IPR051416">
    <property type="entry name" value="phD-YefM_TA_antitoxins"/>
</dbReference>
<dbReference type="InterPro" id="IPR006442">
    <property type="entry name" value="Antitoxin_Phd/YefM"/>
</dbReference>
<dbReference type="SUPFAM" id="SSF143120">
    <property type="entry name" value="YefM-like"/>
    <property type="match status" value="1"/>
</dbReference>
<evidence type="ECO:0000256" key="1">
    <source>
        <dbReference type="ARBA" id="ARBA00009981"/>
    </source>
</evidence>
<comment type="function">
    <text evidence="2">Antitoxin component of a type II toxin-antitoxin (TA) system.</text>
</comment>
<gene>
    <name evidence="3" type="ORF">EBM89_11465</name>
</gene>
<evidence type="ECO:0000313" key="4">
    <source>
        <dbReference type="Proteomes" id="UP000269289"/>
    </source>
</evidence>
<comment type="similarity">
    <text evidence="1 2">Belongs to the phD/YefM antitoxin family.</text>
</comment>
<dbReference type="EMBL" id="RFFI01000058">
    <property type="protein sequence ID" value="RMI09160.1"/>
    <property type="molecule type" value="Genomic_DNA"/>
</dbReference>
<dbReference type="NCBIfam" id="TIGR01552">
    <property type="entry name" value="phd_fam"/>
    <property type="match status" value="1"/>
</dbReference>
<dbReference type="Pfam" id="PF02604">
    <property type="entry name" value="PhdYeFM_antitox"/>
    <property type="match status" value="1"/>
</dbReference>
<evidence type="ECO:0000256" key="2">
    <source>
        <dbReference type="RuleBase" id="RU362080"/>
    </source>
</evidence>
<keyword evidence="4" id="KW-1185">Reference proteome</keyword>
<name>A0A3M2JBG9_9CELL</name>
<reference evidence="3 4" key="1">
    <citation type="submission" date="2018-10" db="EMBL/GenBank/DDBJ databases">
        <title>Isolation, diversity and antifungal activity of actinobacteria from wheat.</title>
        <authorList>
            <person name="Han C."/>
        </authorList>
    </citation>
    <scope>NUCLEOTIDE SEQUENCE [LARGE SCALE GENOMIC DNA]</scope>
    <source>
        <strain evidence="3 4">NEAU-YY56</strain>
    </source>
</reference>
<dbReference type="RefSeq" id="WP_122149560.1">
    <property type="nucleotide sequence ID" value="NZ_RFFI01000058.1"/>
</dbReference>
<evidence type="ECO:0000313" key="3">
    <source>
        <dbReference type="EMBL" id="RMI09160.1"/>
    </source>
</evidence>
<dbReference type="Gene3D" id="3.40.1620.10">
    <property type="entry name" value="YefM-like domain"/>
    <property type="match status" value="1"/>
</dbReference>
<organism evidence="3 4">
    <name type="scientific">Cellulomonas triticagri</name>
    <dbReference type="NCBI Taxonomy" id="2483352"/>
    <lineage>
        <taxon>Bacteria</taxon>
        <taxon>Bacillati</taxon>
        <taxon>Actinomycetota</taxon>
        <taxon>Actinomycetes</taxon>
        <taxon>Micrococcales</taxon>
        <taxon>Cellulomonadaceae</taxon>
        <taxon>Cellulomonas</taxon>
    </lineage>
</organism>
<dbReference type="Proteomes" id="UP000269289">
    <property type="component" value="Unassembled WGS sequence"/>
</dbReference>
<dbReference type="PANTHER" id="PTHR35377">
    <property type="entry name" value="ANTITOXIN VAPB49-RELATED-RELATED"/>
    <property type="match status" value="1"/>
</dbReference>
<comment type="caution">
    <text evidence="3">The sequence shown here is derived from an EMBL/GenBank/DDBJ whole genome shotgun (WGS) entry which is preliminary data.</text>
</comment>
<accession>A0A3M2JBG9</accession>
<protein>
    <recommendedName>
        <fullName evidence="2">Antitoxin</fullName>
    </recommendedName>
</protein>
<dbReference type="AlphaFoldDB" id="A0A3M2JBG9"/>
<dbReference type="OrthoDB" id="33091at2"/>